<organism evidence="2 3">
    <name type="scientific">Thlaspi arvense</name>
    <name type="common">Field penny-cress</name>
    <dbReference type="NCBI Taxonomy" id="13288"/>
    <lineage>
        <taxon>Eukaryota</taxon>
        <taxon>Viridiplantae</taxon>
        <taxon>Streptophyta</taxon>
        <taxon>Embryophyta</taxon>
        <taxon>Tracheophyta</taxon>
        <taxon>Spermatophyta</taxon>
        <taxon>Magnoliopsida</taxon>
        <taxon>eudicotyledons</taxon>
        <taxon>Gunneridae</taxon>
        <taxon>Pentapetalae</taxon>
        <taxon>rosids</taxon>
        <taxon>malvids</taxon>
        <taxon>Brassicales</taxon>
        <taxon>Brassicaceae</taxon>
        <taxon>Thlaspideae</taxon>
        <taxon>Thlaspi</taxon>
    </lineage>
</organism>
<dbReference type="AlphaFoldDB" id="A0AAU9SLG1"/>
<comment type="similarity">
    <text evidence="1">Belongs to the REF/SRPP family.</text>
</comment>
<accession>A0AAU9SLG1</accession>
<evidence type="ECO:0000313" key="3">
    <source>
        <dbReference type="Proteomes" id="UP000836841"/>
    </source>
</evidence>
<reference evidence="2 3" key="1">
    <citation type="submission" date="2022-03" db="EMBL/GenBank/DDBJ databases">
        <authorList>
            <person name="Nunn A."/>
            <person name="Chopra R."/>
            <person name="Nunn A."/>
            <person name="Contreras Garrido A."/>
        </authorList>
    </citation>
    <scope>NUCLEOTIDE SEQUENCE [LARGE SCALE GENOMIC DNA]</scope>
</reference>
<dbReference type="Proteomes" id="UP000836841">
    <property type="component" value="Chromosome 5"/>
</dbReference>
<evidence type="ECO:0000256" key="1">
    <source>
        <dbReference type="ARBA" id="ARBA00009737"/>
    </source>
</evidence>
<evidence type="ECO:0000313" key="2">
    <source>
        <dbReference type="EMBL" id="CAH2065535.1"/>
    </source>
</evidence>
<dbReference type="Pfam" id="PF05755">
    <property type="entry name" value="REF"/>
    <property type="match status" value="1"/>
</dbReference>
<dbReference type="EMBL" id="OU466861">
    <property type="protein sequence ID" value="CAH2065535.1"/>
    <property type="molecule type" value="Genomic_DNA"/>
</dbReference>
<dbReference type="InterPro" id="IPR008802">
    <property type="entry name" value="REF"/>
</dbReference>
<protein>
    <submittedName>
        <fullName evidence="2">Uncharacterized protein</fullName>
    </submittedName>
</protein>
<keyword evidence="3" id="KW-1185">Reference proteome</keyword>
<gene>
    <name evidence="2" type="ORF">TAV2_LOCUS16304</name>
</gene>
<sequence length="149" mass="16131">MALTDSNQPKLDMHFALIYAKANDKSGPLKPGADSYQDCGRSCVPEIPRHPVEVDIYVIELDRRFPPIVKQVSAEAISAAQITPIVACAFASKVSRCWHSETASGIANLEEAELAGLTSAFCSENTVVKATEKAYTVQGFIVLVIASYR</sequence>
<proteinExistence type="inferred from homology"/>
<name>A0AAU9SLG1_THLAR</name>